<evidence type="ECO:0000313" key="4">
    <source>
        <dbReference type="Proteomes" id="UP000604083"/>
    </source>
</evidence>
<dbReference type="PANTHER" id="PTHR43861">
    <property type="entry name" value="TRANS-ACONITATE 2-METHYLTRANSFERASE-RELATED"/>
    <property type="match status" value="1"/>
</dbReference>
<dbReference type="AlphaFoldDB" id="A0A934RL52"/>
<dbReference type="GO" id="GO:0008168">
    <property type="term" value="F:methyltransferase activity"/>
    <property type="evidence" value="ECO:0007669"/>
    <property type="project" value="UniProtKB-KW"/>
</dbReference>
<keyword evidence="4" id="KW-1185">Reference proteome</keyword>
<keyword evidence="3" id="KW-0489">Methyltransferase</keyword>
<evidence type="ECO:0000259" key="2">
    <source>
        <dbReference type="Pfam" id="PF13649"/>
    </source>
</evidence>
<dbReference type="InterPro" id="IPR041698">
    <property type="entry name" value="Methyltransf_25"/>
</dbReference>
<dbReference type="SUPFAM" id="SSF53335">
    <property type="entry name" value="S-adenosyl-L-methionine-dependent methyltransferases"/>
    <property type="match status" value="1"/>
</dbReference>
<evidence type="ECO:0000313" key="3">
    <source>
        <dbReference type="EMBL" id="MBK1833414.1"/>
    </source>
</evidence>
<dbReference type="CDD" id="cd02440">
    <property type="entry name" value="AdoMet_MTases"/>
    <property type="match status" value="1"/>
</dbReference>
<protein>
    <submittedName>
        <fullName evidence="3">Class I SAM-dependent methyltransferase</fullName>
    </submittedName>
</protein>
<gene>
    <name evidence="3" type="ORF">JIN78_05005</name>
</gene>
<comment type="caution">
    <text evidence="3">The sequence shown here is derived from an EMBL/GenBank/DDBJ whole genome shotgun (WGS) entry which is preliminary data.</text>
</comment>
<dbReference type="GO" id="GO:0032259">
    <property type="term" value="P:methylation"/>
    <property type="evidence" value="ECO:0007669"/>
    <property type="project" value="UniProtKB-KW"/>
</dbReference>
<accession>A0A934RL52</accession>
<proteinExistence type="predicted"/>
<feature type="domain" description="Methyltransferase" evidence="2">
    <location>
        <begin position="46"/>
        <end position="135"/>
    </location>
</feature>
<reference evidence="3" key="1">
    <citation type="submission" date="2021-01" db="EMBL/GenBank/DDBJ databases">
        <title>Modified the classification status of verrucomicrobia.</title>
        <authorList>
            <person name="Feng X."/>
        </authorList>
    </citation>
    <scope>NUCLEOTIDE SEQUENCE</scope>
    <source>
        <strain evidence="3">KCTC 12986</strain>
    </source>
</reference>
<dbReference type="Gene3D" id="3.40.50.150">
    <property type="entry name" value="Vaccinia Virus protein VP39"/>
    <property type="match status" value="1"/>
</dbReference>
<sequence>MKSETVKKYYDKFSEKFEKDVVYGNLRVEYQKHFLKGVTHPGIQSVLIIGAGYGDLAPVIRKKVGPEARILGLDISSDAIDRANKLFSNEKTRFRVCDICADEDELEGTYDLIIFPDCYEHLPRESRPTVHRKLAMHSHRGTRIVLTVPSLSKQAALRANGEGLQIVDEDVSVEDCLQLAKDVDGYLASFQQKSIWKSCDYYHILICVGEESLQDRNPTTDGFFMTKLGAFSPQGTLERRLRPYRRLAQMLRERELRKIGS</sequence>
<dbReference type="Proteomes" id="UP000604083">
    <property type="component" value="Unassembled WGS sequence"/>
</dbReference>
<dbReference type="InterPro" id="IPR029063">
    <property type="entry name" value="SAM-dependent_MTases_sf"/>
</dbReference>
<keyword evidence="1" id="KW-0808">Transferase</keyword>
<evidence type="ECO:0000256" key="1">
    <source>
        <dbReference type="ARBA" id="ARBA00022679"/>
    </source>
</evidence>
<name>A0A934RL52_9BACT</name>
<dbReference type="Pfam" id="PF13649">
    <property type="entry name" value="Methyltransf_25"/>
    <property type="match status" value="1"/>
</dbReference>
<dbReference type="EMBL" id="JAENIO010000008">
    <property type="protein sequence ID" value="MBK1833414.1"/>
    <property type="molecule type" value="Genomic_DNA"/>
</dbReference>
<dbReference type="RefSeq" id="WP_200390848.1">
    <property type="nucleotide sequence ID" value="NZ_JAENIO010000008.1"/>
</dbReference>
<organism evidence="3 4">
    <name type="scientific">Roseibacillus ishigakijimensis</name>
    <dbReference type="NCBI Taxonomy" id="454146"/>
    <lineage>
        <taxon>Bacteria</taxon>
        <taxon>Pseudomonadati</taxon>
        <taxon>Verrucomicrobiota</taxon>
        <taxon>Verrucomicrobiia</taxon>
        <taxon>Verrucomicrobiales</taxon>
        <taxon>Verrucomicrobiaceae</taxon>
        <taxon>Roseibacillus</taxon>
    </lineage>
</organism>